<accession>A0A286QQ39</accession>
<dbReference type="EMBL" id="KY705273">
    <property type="protein sequence ID" value="ARU14031.1"/>
    <property type="molecule type" value="Genomic_DNA"/>
</dbReference>
<evidence type="ECO:0000313" key="2">
    <source>
        <dbReference type="Proteomes" id="UP000223184"/>
    </source>
</evidence>
<evidence type="ECO:0000313" key="1">
    <source>
        <dbReference type="EMBL" id="ARU14031.1"/>
    </source>
</evidence>
<dbReference type="Proteomes" id="UP000223184">
    <property type="component" value="Segment"/>
</dbReference>
<protein>
    <submittedName>
        <fullName evidence="1">Uncharacterized protein</fullName>
    </submittedName>
</protein>
<keyword evidence="2" id="KW-1185">Reference proteome</keyword>
<organism evidence="1 2">
    <name type="scientific">Streptococcus phage P7602</name>
    <dbReference type="NCBI Taxonomy" id="1971432"/>
    <lineage>
        <taxon>Viruses</taxon>
        <taxon>Duplodnaviria</taxon>
        <taxon>Heunggongvirae</taxon>
        <taxon>Uroviricota</taxon>
        <taxon>Caudoviricetes</taxon>
        <taxon>Aliceevansviridae</taxon>
        <taxon>Moineauvirus</taxon>
        <taxon>Moineauvirus P7602</taxon>
    </lineage>
</organism>
<proteinExistence type="predicted"/>
<gene>
    <name evidence="1" type="ORF">P7602_39</name>
</gene>
<name>A0A286QQ39_9CAUD</name>
<sequence>MFWCPKVLKPLIYQGFPWAPLWVSVIVTGVKIGDI</sequence>
<reference evidence="1 2" key="1">
    <citation type="journal article" date="2017" name="Front. Microbiol.">
        <title>Global Survey and Genome Exploration of Bacteriophages Infecting the Lactic Acid Bacterium Streptococcus thermophilus.</title>
        <authorList>
            <person name="McDonnell B."/>
            <person name="Mahony J."/>
            <person name="Hanemaaijer L."/>
            <person name="Neve H."/>
            <person name="Noben J.-P."/>
            <person name="Lugli G.A."/>
            <person name="Ventura M."/>
            <person name="Kouwen T.R."/>
            <person name="van Sinderen D."/>
        </authorList>
    </citation>
    <scope>NUCLEOTIDE SEQUENCE [LARGE SCALE GENOMIC DNA]</scope>
</reference>